<evidence type="ECO:0000256" key="6">
    <source>
        <dbReference type="SAM" id="MobiDB-lite"/>
    </source>
</evidence>
<evidence type="ECO:0000256" key="3">
    <source>
        <dbReference type="ARBA" id="ARBA00022989"/>
    </source>
</evidence>
<keyword evidence="4 7" id="KW-0472">Membrane</keyword>
<organism evidence="10 11">
    <name type="scientific">[Candida] anglica</name>
    <dbReference type="NCBI Taxonomy" id="148631"/>
    <lineage>
        <taxon>Eukaryota</taxon>
        <taxon>Fungi</taxon>
        <taxon>Dikarya</taxon>
        <taxon>Ascomycota</taxon>
        <taxon>Saccharomycotina</taxon>
        <taxon>Pichiomycetes</taxon>
        <taxon>Debaryomycetaceae</taxon>
        <taxon>Kurtzmaniella</taxon>
    </lineage>
</organism>
<evidence type="ECO:0000256" key="1">
    <source>
        <dbReference type="ARBA" id="ARBA00004370"/>
    </source>
</evidence>
<dbReference type="PROSITE" id="PS50003">
    <property type="entry name" value="PH_DOMAIN"/>
    <property type="match status" value="1"/>
</dbReference>
<feature type="region of interest" description="Disordered" evidence="6">
    <location>
        <begin position="1"/>
        <end position="24"/>
    </location>
</feature>
<accession>A0ABP0EHA2</accession>
<feature type="compositionally biased region" description="Low complexity" evidence="6">
    <location>
        <begin position="562"/>
        <end position="573"/>
    </location>
</feature>
<dbReference type="PANTHER" id="PTHR14248">
    <property type="entry name" value="CYCLIN Y, ISOFORM A"/>
    <property type="match status" value="1"/>
</dbReference>
<evidence type="ECO:0000256" key="4">
    <source>
        <dbReference type="ARBA" id="ARBA00023136"/>
    </source>
</evidence>
<dbReference type="EMBL" id="OZ004259">
    <property type="protein sequence ID" value="CAK7917050.1"/>
    <property type="molecule type" value="Genomic_DNA"/>
</dbReference>
<sequence>MTTPSPNRSRSSEKNPKKAGQTAGHPSFQQFKLISVDFKEAALDSPSFRASVNHLDTQVDNIEKWLLAIISTVGKFPRYVKELKTFSDSFLEHLSPTFLQDGLIEQEYTVQSLQTVTEGMHKLWDMALSVLMVTPGPTNMLRMVLKNEIQQYKQLRAKFESLQQKYDRYLSIYQSTPKIKDPSIVMEDAYQLYEVRREYIHVCIDLSVELTNLGHTLDRMFVSLTTELWQSKHQAFEKFIHSTKYFQASMQKVNRIKSWCDSNDLASEKLSRDMNAARVQVENSTSLQFQPSNNLNDYRASLINNSILADIDEQALEKHGYLFMKTWRGGSTKPTWVRRWAFIKCGVFGLLNLSPSNNFVQESDKIGLLVCNVKFAAYEERRYCFEIKTVDSTFLFQCETVLELKSWLKVFQNEKERVLSSKNEHGSNLLAIASGRYPPILKELASTVNTKTDKQLTSGRIVNNMGQVIASSRLSAHIEKNERDFQKHVYYELLQIRPPFITDSTKSAILAYSLVEPTAMPTALTANIWGSINWGLYYLHDATRENATVLDRKSEVTPPEPSSSGGSESGVDVDYPPNYPKAMYPKDIQMRALFETAVEPNEPCLISFRSIWSPNSRQELGGRCFLTEKHIYIYMNALGFVALFKGRVDQLVSVESVSQSDYDILRIYNMNGVIKMKLFLDDAVALKRKITYLIENNIKDTPDTKTVVIDRILEIDTQRKLESLKAEQSLLNKEPFPSVDSSPQSVETISPDKVSSEQMNVDFSKESTYISSHTYNLPAKAIFHILLGDDSILFRELSPIARLQSVSKKSWNTDPQGKLFRKFNATVTYYTRKRAVIQFQQRIDEMRNDEYYTFTHSKSKFKLLIGSPFGIKYRVVIISMGKQKSRVFIYGAPEFEGKSPVLWLTKAICSQFTQSDVRSLHRAIGDAEKAIGTHGQVVKAIYMYGKLTRSTYAEDTPDVEATYFGLLSALRLVFHRAMLLLLRFSALFIHFLANAIITLIKGIRMNQFIIILLVGSGLLNLCMLGKTTQSYWHARRVSKIASEFLASDPWVLQRAVYIKDTEDMLQVIRTPESMNDSRCFDMFKKTSFSLNHERYPQWNAEYGDADTREVARNLKKSLQEIGIKRNELLVNLKMLNSMEEEIAQGEWKNWLLSEIQRCEYVMESDMEVNDEGVDQIIEYCRGCTSELQHLSLL</sequence>
<dbReference type="Pfam" id="PF16016">
    <property type="entry name" value="VASt"/>
    <property type="match status" value="1"/>
</dbReference>
<feature type="domain" description="VASt" evidence="9">
    <location>
        <begin position="765"/>
        <end position="932"/>
    </location>
</feature>
<proteinExistence type="predicted"/>
<dbReference type="Gene3D" id="1.20.1270.60">
    <property type="entry name" value="Arfaptin homology (AH) domain/BAR domain"/>
    <property type="match status" value="1"/>
</dbReference>
<evidence type="ECO:0000259" key="9">
    <source>
        <dbReference type="PROSITE" id="PS51778"/>
    </source>
</evidence>
<reference evidence="10 11" key="1">
    <citation type="submission" date="2024-01" db="EMBL/GenBank/DDBJ databases">
        <authorList>
            <consortium name="Genoscope - CEA"/>
            <person name="William W."/>
        </authorList>
    </citation>
    <scope>NUCLEOTIDE SEQUENCE [LARGE SCALE GENOMIC DNA]</scope>
    <source>
        <strain evidence="10 11">29B2s-10</strain>
    </source>
</reference>
<dbReference type="InterPro" id="IPR004148">
    <property type="entry name" value="BAR_dom"/>
</dbReference>
<feature type="domain" description="PH" evidence="8">
    <location>
        <begin position="315"/>
        <end position="416"/>
    </location>
</feature>
<keyword evidence="5" id="KW-0175">Coiled coil</keyword>
<keyword evidence="2 7" id="KW-0812">Transmembrane</keyword>
<evidence type="ECO:0000313" key="10">
    <source>
        <dbReference type="EMBL" id="CAK7917050.1"/>
    </source>
</evidence>
<dbReference type="SUPFAM" id="SSF50729">
    <property type="entry name" value="PH domain-like"/>
    <property type="match status" value="1"/>
</dbReference>
<keyword evidence="11" id="KW-1185">Reference proteome</keyword>
<dbReference type="SMART" id="SM00233">
    <property type="entry name" value="PH"/>
    <property type="match status" value="1"/>
</dbReference>
<dbReference type="InterPro" id="IPR011993">
    <property type="entry name" value="PH-like_dom_sf"/>
</dbReference>
<feature type="coiled-coil region" evidence="5">
    <location>
        <begin position="142"/>
        <end position="172"/>
    </location>
</feature>
<dbReference type="InterPro" id="IPR001849">
    <property type="entry name" value="PH_domain"/>
</dbReference>
<dbReference type="Pfam" id="PF00169">
    <property type="entry name" value="PH"/>
    <property type="match status" value="1"/>
</dbReference>
<evidence type="ECO:0000259" key="8">
    <source>
        <dbReference type="PROSITE" id="PS50003"/>
    </source>
</evidence>
<dbReference type="Gene3D" id="2.30.29.30">
    <property type="entry name" value="Pleckstrin-homology domain (PH domain)/Phosphotyrosine-binding domain (PTB)"/>
    <property type="match status" value="1"/>
</dbReference>
<feature type="transmembrane region" description="Helical" evidence="7">
    <location>
        <begin position="1006"/>
        <end position="1025"/>
    </location>
</feature>
<dbReference type="Proteomes" id="UP001497600">
    <property type="component" value="Chromosome G"/>
</dbReference>
<evidence type="ECO:0000256" key="2">
    <source>
        <dbReference type="ARBA" id="ARBA00022692"/>
    </source>
</evidence>
<dbReference type="CDD" id="cd13280">
    <property type="entry name" value="PH_SIP3"/>
    <property type="match status" value="1"/>
</dbReference>
<dbReference type="SUPFAM" id="SSF103657">
    <property type="entry name" value="BAR/IMD domain-like"/>
    <property type="match status" value="1"/>
</dbReference>
<dbReference type="InterPro" id="IPR042067">
    <property type="entry name" value="Sip3_PH"/>
</dbReference>
<name>A0ABP0EHA2_9ASCO</name>
<comment type="subcellular location">
    <subcellularLocation>
        <location evidence="1">Membrane</location>
    </subcellularLocation>
</comment>
<dbReference type="InterPro" id="IPR027267">
    <property type="entry name" value="AH/BAR_dom_sf"/>
</dbReference>
<keyword evidence="3 7" id="KW-1133">Transmembrane helix</keyword>
<dbReference type="InterPro" id="IPR031968">
    <property type="entry name" value="VASt"/>
</dbReference>
<feature type="region of interest" description="Disordered" evidence="6">
    <location>
        <begin position="550"/>
        <end position="574"/>
    </location>
</feature>
<dbReference type="PROSITE" id="PS51778">
    <property type="entry name" value="VAST"/>
    <property type="match status" value="1"/>
</dbReference>
<feature type="transmembrane region" description="Helical" evidence="7">
    <location>
        <begin position="980"/>
        <end position="1000"/>
    </location>
</feature>
<evidence type="ECO:0000313" key="11">
    <source>
        <dbReference type="Proteomes" id="UP001497600"/>
    </source>
</evidence>
<evidence type="ECO:0000256" key="5">
    <source>
        <dbReference type="SAM" id="Coils"/>
    </source>
</evidence>
<evidence type="ECO:0000256" key="7">
    <source>
        <dbReference type="SAM" id="Phobius"/>
    </source>
</evidence>
<gene>
    <name evidence="10" type="primary">SIP3</name>
    <name evidence="10" type="ORF">CAAN4_G06700</name>
</gene>
<protein>
    <submittedName>
        <fullName evidence="10">Membrane-anchored lipid-binding protein Sip3p</fullName>
    </submittedName>
</protein>
<dbReference type="Pfam" id="PF16746">
    <property type="entry name" value="BAR_3"/>
    <property type="match status" value="1"/>
</dbReference>